<dbReference type="Proteomes" id="UP000179636">
    <property type="component" value="Unassembled WGS sequence"/>
</dbReference>
<evidence type="ECO:0000256" key="3">
    <source>
        <dbReference type="ARBA" id="ARBA00023027"/>
    </source>
</evidence>
<dbReference type="RefSeq" id="WP_070944806.1">
    <property type="nucleotide sequence ID" value="NZ_MLHV01000008.1"/>
</dbReference>
<dbReference type="OrthoDB" id="5173603at2"/>
<dbReference type="SUPFAM" id="SSF51735">
    <property type="entry name" value="NAD(P)-binding Rossmann-fold domains"/>
    <property type="match status" value="1"/>
</dbReference>
<comment type="caution">
    <text evidence="5">The sequence shown here is derived from an EMBL/GenBank/DDBJ whole genome shotgun (WGS) entry which is preliminary data.</text>
</comment>
<dbReference type="InterPro" id="IPR036291">
    <property type="entry name" value="NAD(P)-bd_dom_sf"/>
</dbReference>
<dbReference type="InterPro" id="IPR023985">
    <property type="entry name" value="SDR_subfam_1"/>
</dbReference>
<dbReference type="STRING" id="1908205.BKG60_16835"/>
<dbReference type="CDD" id="cd05233">
    <property type="entry name" value="SDR_c"/>
    <property type="match status" value="1"/>
</dbReference>
<evidence type="ECO:0000256" key="2">
    <source>
        <dbReference type="ARBA" id="ARBA00023002"/>
    </source>
</evidence>
<keyword evidence="6" id="KW-1185">Reference proteome</keyword>
<evidence type="ECO:0000256" key="1">
    <source>
        <dbReference type="ARBA" id="ARBA00006484"/>
    </source>
</evidence>
<keyword evidence="2" id="KW-0560">Oxidoreductase</keyword>
<dbReference type="Gene3D" id="3.40.50.720">
    <property type="entry name" value="NAD(P)-binding Rossmann-like Domain"/>
    <property type="match status" value="1"/>
</dbReference>
<dbReference type="PANTHER" id="PTHR42760:SF133">
    <property type="entry name" value="3-OXOACYL-[ACYL-CARRIER-PROTEIN] REDUCTASE"/>
    <property type="match status" value="1"/>
</dbReference>
<organism evidence="5 6">
    <name type="scientific">Mycobacterium syngnathidarum</name>
    <dbReference type="NCBI Taxonomy" id="1908205"/>
    <lineage>
        <taxon>Bacteria</taxon>
        <taxon>Bacillati</taxon>
        <taxon>Actinomycetota</taxon>
        <taxon>Actinomycetes</taxon>
        <taxon>Mycobacteriales</taxon>
        <taxon>Mycobacteriaceae</taxon>
        <taxon>Mycobacterium</taxon>
    </lineage>
</organism>
<reference evidence="5 6" key="1">
    <citation type="submission" date="2016-10" db="EMBL/GenBank/DDBJ databases">
        <title>Evaluation of Human, Animal and Environmental Mycobacterium chelonae Isolates by Core Genome Phylogenomic Analysis, Targeted Gene Comparison, and Anti-microbial Susceptibility Patterns: A Tale of Mistaken Identities.</title>
        <authorList>
            <person name="Fogelson S.B."/>
            <person name="Camus A.C."/>
            <person name="Lorenz W."/>
            <person name="Vasireddy R."/>
            <person name="Vasireddy S."/>
            <person name="Smith T."/>
            <person name="Brown-Elliott B.A."/>
            <person name="Wallace R.J.Jr."/>
            <person name="Hasan N.A."/>
            <person name="Reischl U."/>
            <person name="Sanchez S."/>
        </authorList>
    </citation>
    <scope>NUCLEOTIDE SEQUENCE [LARGE SCALE GENOMIC DNA]</scope>
    <source>
        <strain evidence="5 6">24999</strain>
    </source>
</reference>
<comment type="similarity">
    <text evidence="1 4">Belongs to the short-chain dehydrogenases/reductases (SDR) family.</text>
</comment>
<dbReference type="EMBL" id="MLHV01000008">
    <property type="protein sequence ID" value="OHU01123.1"/>
    <property type="molecule type" value="Genomic_DNA"/>
</dbReference>
<dbReference type="AlphaFoldDB" id="A0A1S1KAU8"/>
<dbReference type="PRINTS" id="PR00081">
    <property type="entry name" value="GDHRDH"/>
</dbReference>
<evidence type="ECO:0000256" key="4">
    <source>
        <dbReference type="RuleBase" id="RU000363"/>
    </source>
</evidence>
<dbReference type="FunFam" id="3.40.50.720:FF:000084">
    <property type="entry name" value="Short-chain dehydrogenase reductase"/>
    <property type="match status" value="1"/>
</dbReference>
<protein>
    <submittedName>
        <fullName evidence="5">3-ketoacyl-ACP reductase</fullName>
    </submittedName>
</protein>
<dbReference type="GO" id="GO:0016616">
    <property type="term" value="F:oxidoreductase activity, acting on the CH-OH group of donors, NAD or NADP as acceptor"/>
    <property type="evidence" value="ECO:0007669"/>
    <property type="project" value="TreeGrafter"/>
</dbReference>
<dbReference type="Pfam" id="PF00106">
    <property type="entry name" value="adh_short"/>
    <property type="match status" value="1"/>
</dbReference>
<keyword evidence="3" id="KW-0520">NAD</keyword>
<accession>A0A1S1KAU8</accession>
<dbReference type="PANTHER" id="PTHR42760">
    <property type="entry name" value="SHORT-CHAIN DEHYDROGENASES/REDUCTASES FAMILY MEMBER"/>
    <property type="match status" value="1"/>
</dbReference>
<dbReference type="InterPro" id="IPR020904">
    <property type="entry name" value="Sc_DH/Rdtase_CS"/>
</dbReference>
<evidence type="ECO:0000313" key="5">
    <source>
        <dbReference type="EMBL" id="OHU01123.1"/>
    </source>
</evidence>
<dbReference type="PRINTS" id="PR00080">
    <property type="entry name" value="SDRFAMILY"/>
</dbReference>
<name>A0A1S1KAU8_9MYCO</name>
<gene>
    <name evidence="5" type="ORF">BKG61_11115</name>
</gene>
<dbReference type="PROSITE" id="PS00061">
    <property type="entry name" value="ADH_SHORT"/>
    <property type="match status" value="1"/>
</dbReference>
<evidence type="ECO:0000313" key="6">
    <source>
        <dbReference type="Proteomes" id="UP000179636"/>
    </source>
</evidence>
<dbReference type="InterPro" id="IPR002347">
    <property type="entry name" value="SDR_fam"/>
</dbReference>
<dbReference type="NCBIfam" id="TIGR03971">
    <property type="entry name" value="SDR_subfam_1"/>
    <property type="match status" value="1"/>
</dbReference>
<sequence>MGALDGKTAQITGGARGQGRAHANALAREGADIVVCDIAAPVASVDYPLPTPADLEHTAKEVSALGRRCTAVIADVRDLSAMQSLVDSAVAEFGSVDVVVANAGIASSGPIATMSEGRWQTMIDINLTGVFNTFRAVLPHLIERRSGRVVATSSIVAGTGATNSGHYAATKAGVVALVKSVAYEVAEYGITVNAVLPSGVNTPMIHNPATYKVIRPDLENPGLDDVEEMFAQGRPRPGLLEPQDVADAVLYLVSDRGRLKTGESMILSNGLN</sequence>
<proteinExistence type="inferred from homology"/>